<keyword evidence="2" id="KW-1185">Reference proteome</keyword>
<reference evidence="1 2" key="1">
    <citation type="journal article" date="2015" name="Genome Announc.">
        <title>Expanding the biotechnology potential of lactobacilli through comparative genomics of 213 strains and associated genera.</title>
        <authorList>
            <person name="Sun Z."/>
            <person name="Harris H.M."/>
            <person name="McCann A."/>
            <person name="Guo C."/>
            <person name="Argimon S."/>
            <person name="Zhang W."/>
            <person name="Yang X."/>
            <person name="Jeffery I.B."/>
            <person name="Cooney J.C."/>
            <person name="Kagawa T.F."/>
            <person name="Liu W."/>
            <person name="Song Y."/>
            <person name="Salvetti E."/>
            <person name="Wrobel A."/>
            <person name="Rasinkangas P."/>
            <person name="Parkhill J."/>
            <person name="Rea M.C."/>
            <person name="O'Sullivan O."/>
            <person name="Ritari J."/>
            <person name="Douillard F.P."/>
            <person name="Paul Ross R."/>
            <person name="Yang R."/>
            <person name="Briner A.E."/>
            <person name="Felis G.E."/>
            <person name="de Vos W.M."/>
            <person name="Barrangou R."/>
            <person name="Klaenhammer T.R."/>
            <person name="Caufield P.W."/>
            <person name="Cui Y."/>
            <person name="Zhang H."/>
            <person name="O'Toole P.W."/>
        </authorList>
    </citation>
    <scope>NUCLEOTIDE SEQUENCE [LARGE SCALE GENOMIC DNA]</scope>
    <source>
        <strain evidence="1 2">DSM 21775</strain>
    </source>
</reference>
<dbReference type="Proteomes" id="UP000051589">
    <property type="component" value="Unassembled WGS sequence"/>
</dbReference>
<name>A0A0R2DQ69_9LACO</name>
<organism evidence="1 2">
    <name type="scientific">Levilactobacillus senmaizukei DSM 21775 = NBRC 103853</name>
    <dbReference type="NCBI Taxonomy" id="1423803"/>
    <lineage>
        <taxon>Bacteria</taxon>
        <taxon>Bacillati</taxon>
        <taxon>Bacillota</taxon>
        <taxon>Bacilli</taxon>
        <taxon>Lactobacillales</taxon>
        <taxon>Lactobacillaceae</taxon>
        <taxon>Levilactobacillus</taxon>
    </lineage>
</organism>
<evidence type="ECO:0008006" key="3">
    <source>
        <dbReference type="Google" id="ProtNLM"/>
    </source>
</evidence>
<dbReference type="AlphaFoldDB" id="A0A0R2DQ69"/>
<accession>A0A0R2DQ69</accession>
<dbReference type="EMBL" id="AYZH01000003">
    <property type="protein sequence ID" value="KRN02935.1"/>
    <property type="molecule type" value="Genomic_DNA"/>
</dbReference>
<gene>
    <name evidence="1" type="ORF">FD13_GL001251</name>
</gene>
<dbReference type="OrthoDB" id="2299322at2"/>
<evidence type="ECO:0000313" key="1">
    <source>
        <dbReference type="EMBL" id="KRN02935.1"/>
    </source>
</evidence>
<protein>
    <recommendedName>
        <fullName evidence="3">DUF2187 domain-containing protein</fullName>
    </recommendedName>
</protein>
<proteinExistence type="predicted"/>
<dbReference type="PATRIC" id="fig|1423803.3.peg.1276"/>
<dbReference type="RefSeq" id="WP_061775770.1">
    <property type="nucleotide sequence ID" value="NZ_AYZH01000003.1"/>
</dbReference>
<sequence length="88" mass="10010">MALHEDNRVFCKKTELFSDSFYGTVTKLYEHSVIVKVEPDQLSKKETDKIDSFGDLVVIRMSELQLVDADGNAIDEPEEDEEEVEAAE</sequence>
<comment type="caution">
    <text evidence="1">The sequence shown here is derived from an EMBL/GenBank/DDBJ whole genome shotgun (WGS) entry which is preliminary data.</text>
</comment>
<evidence type="ECO:0000313" key="2">
    <source>
        <dbReference type="Proteomes" id="UP000051589"/>
    </source>
</evidence>